<dbReference type="SUPFAM" id="SSF51735">
    <property type="entry name" value="NAD(P)-binding Rossmann-fold domains"/>
    <property type="match status" value="1"/>
</dbReference>
<gene>
    <name evidence="3" type="ORF">GTW09_09120</name>
</gene>
<evidence type="ECO:0000313" key="3">
    <source>
        <dbReference type="EMBL" id="NDW21677.1"/>
    </source>
</evidence>
<dbReference type="PANTHER" id="PTHR42901:SF1">
    <property type="entry name" value="ALCOHOL DEHYDROGENASE"/>
    <property type="match status" value="1"/>
</dbReference>
<dbReference type="InterPro" id="IPR036291">
    <property type="entry name" value="NAD(P)-bd_dom_sf"/>
</dbReference>
<dbReference type="EMBL" id="JAAAWP010000004">
    <property type="protein sequence ID" value="NDW21677.1"/>
    <property type="molecule type" value="Genomic_DNA"/>
</dbReference>
<proteinExistence type="inferred from homology"/>
<accession>A0A6L9MUG2</accession>
<dbReference type="PRINTS" id="PR00081">
    <property type="entry name" value="GDHRDH"/>
</dbReference>
<comment type="similarity">
    <text evidence="1">Belongs to the short-chain dehydrogenases/reductases (SDR) family.</text>
</comment>
<dbReference type="PANTHER" id="PTHR42901">
    <property type="entry name" value="ALCOHOL DEHYDROGENASE"/>
    <property type="match status" value="1"/>
</dbReference>
<dbReference type="RefSeq" id="WP_163111626.1">
    <property type="nucleotide sequence ID" value="NZ_JAAAWP010000004.1"/>
</dbReference>
<evidence type="ECO:0000313" key="4">
    <source>
        <dbReference type="Proteomes" id="UP000478837"/>
    </source>
</evidence>
<dbReference type="Pfam" id="PF00106">
    <property type="entry name" value="adh_short"/>
    <property type="match status" value="1"/>
</dbReference>
<keyword evidence="2" id="KW-0560">Oxidoreductase</keyword>
<comment type="caution">
    <text evidence="3">The sequence shown here is derived from an EMBL/GenBank/DDBJ whole genome shotgun (WGS) entry which is preliminary data.</text>
</comment>
<name>A0A6L9MUG2_9ALTE</name>
<organism evidence="3 4">
    <name type="scientific">Alteromonas hispanica</name>
    <dbReference type="NCBI Taxonomy" id="315421"/>
    <lineage>
        <taxon>Bacteria</taxon>
        <taxon>Pseudomonadati</taxon>
        <taxon>Pseudomonadota</taxon>
        <taxon>Gammaproteobacteria</taxon>
        <taxon>Alteromonadales</taxon>
        <taxon>Alteromonadaceae</taxon>
        <taxon>Alteromonas/Salinimonas group</taxon>
        <taxon>Alteromonas</taxon>
    </lineage>
</organism>
<reference evidence="3 4" key="1">
    <citation type="submission" date="2020-01" db="EMBL/GenBank/DDBJ databases">
        <title>Genomes of bacteria type strains.</title>
        <authorList>
            <person name="Chen J."/>
            <person name="Zhu S."/>
            <person name="Yang J."/>
        </authorList>
    </citation>
    <scope>NUCLEOTIDE SEQUENCE [LARGE SCALE GENOMIC DNA]</scope>
    <source>
        <strain evidence="3 4">LMG 22958</strain>
    </source>
</reference>
<dbReference type="Proteomes" id="UP000478837">
    <property type="component" value="Unassembled WGS sequence"/>
</dbReference>
<dbReference type="GO" id="GO:0016491">
    <property type="term" value="F:oxidoreductase activity"/>
    <property type="evidence" value="ECO:0007669"/>
    <property type="project" value="UniProtKB-KW"/>
</dbReference>
<protein>
    <submittedName>
        <fullName evidence="3">SDR family NAD(P)-dependent oxidoreductase</fullName>
    </submittedName>
</protein>
<dbReference type="AlphaFoldDB" id="A0A6L9MUG2"/>
<evidence type="ECO:0000256" key="2">
    <source>
        <dbReference type="ARBA" id="ARBA00023002"/>
    </source>
</evidence>
<evidence type="ECO:0000256" key="1">
    <source>
        <dbReference type="ARBA" id="ARBA00006484"/>
    </source>
</evidence>
<dbReference type="InterPro" id="IPR002347">
    <property type="entry name" value="SDR_fam"/>
</dbReference>
<keyword evidence="4" id="KW-1185">Reference proteome</keyword>
<sequence length="241" mass="25549">MSRDHTASSKAGQNDNGESKVVVITGASSGIGKATATALVNEGHRVALIARSEDKLNKLVDELGSENAFSVAADVSEYEALENAFEKINTHFSHIDAVFANAGTGANQPGIEQGNVSDWSTMLGANVNGLLYTAKAGLPFLRESKGHFLLTGSVAGRIALKGSVYGASKWFAYGFGLNLAEEMREWGGKCTTICPGMVNTPFFDEPKEDKLAPEDIADAVMYALSSSDKACVREVYVMPTS</sequence>
<dbReference type="Gene3D" id="3.40.50.720">
    <property type="entry name" value="NAD(P)-binding Rossmann-like Domain"/>
    <property type="match status" value="1"/>
</dbReference>